<evidence type="ECO:0000256" key="3">
    <source>
        <dbReference type="ARBA" id="ARBA00022989"/>
    </source>
</evidence>
<evidence type="ECO:0000256" key="4">
    <source>
        <dbReference type="ARBA" id="ARBA00023136"/>
    </source>
</evidence>
<evidence type="ECO:0000256" key="2">
    <source>
        <dbReference type="ARBA" id="ARBA00022692"/>
    </source>
</evidence>
<sequence length="148" mass="16019">MTQILVGLGTCIFTVCGQLAIMAPVTHQEIVVASWGLFGSIGAAVGSGIAGGMWNTMWNDILPGELYKRLPEESGNISATIFSDMVMKMSYADGMSEREAIVGAYAAMKRKMVITGVCVVPLGIACVWVWKDNDVKKLEREQTRGIAW</sequence>
<dbReference type="PANTHER" id="PTHR23501">
    <property type="entry name" value="MAJOR FACILITATOR SUPERFAMILY"/>
    <property type="match status" value="1"/>
</dbReference>
<proteinExistence type="predicted"/>
<dbReference type="EMBL" id="JZEE01000031">
    <property type="protein sequence ID" value="KJK68655.1"/>
    <property type="molecule type" value="Genomic_DNA"/>
</dbReference>
<dbReference type="AlphaFoldDB" id="A0A0F0ILU0"/>
<accession>A0A0F0ILU0</accession>
<dbReference type="Proteomes" id="UP000033540">
    <property type="component" value="Unassembled WGS sequence"/>
</dbReference>
<keyword evidence="3 5" id="KW-1133">Transmembrane helix</keyword>
<feature type="transmembrane region" description="Helical" evidence="5">
    <location>
        <begin position="32"/>
        <end position="54"/>
    </location>
</feature>
<evidence type="ECO:0008006" key="8">
    <source>
        <dbReference type="Google" id="ProtNLM"/>
    </source>
</evidence>
<protein>
    <recommendedName>
        <fullName evidence="8">Major facilitator superfamily domain-containing protein</fullName>
    </recommendedName>
</protein>
<reference evidence="6 7" key="1">
    <citation type="submission" date="2015-02" db="EMBL/GenBank/DDBJ databases">
        <title>Draft genome sequence of Aspergillus parasiticus SU-1.</title>
        <authorList>
            <person name="Yu J."/>
            <person name="Fedorova N."/>
            <person name="Yin Y."/>
            <person name="Losada L."/>
            <person name="Zafar N."/>
            <person name="Taujale R."/>
            <person name="Ehrlich K.C."/>
            <person name="Bhatnagar D."/>
            <person name="Cleveland T.E."/>
            <person name="Bennett J.W."/>
            <person name="Nierman W.C."/>
        </authorList>
    </citation>
    <scope>NUCLEOTIDE SEQUENCE [LARGE SCALE GENOMIC DNA]</scope>
    <source>
        <strain evidence="7">ATCC 56775 / NRRL 5862 / SRRC 143 / SU-1</strain>
    </source>
</reference>
<keyword evidence="2 5" id="KW-0812">Transmembrane</keyword>
<comment type="subcellular location">
    <subcellularLocation>
        <location evidence="1">Membrane</location>
        <topology evidence="1">Multi-pass membrane protein</topology>
    </subcellularLocation>
</comment>
<keyword evidence="4 5" id="KW-0472">Membrane</keyword>
<dbReference type="GO" id="GO:0005886">
    <property type="term" value="C:plasma membrane"/>
    <property type="evidence" value="ECO:0007669"/>
    <property type="project" value="TreeGrafter"/>
</dbReference>
<evidence type="ECO:0000256" key="5">
    <source>
        <dbReference type="SAM" id="Phobius"/>
    </source>
</evidence>
<evidence type="ECO:0000256" key="1">
    <source>
        <dbReference type="ARBA" id="ARBA00004141"/>
    </source>
</evidence>
<organism evidence="6 7">
    <name type="scientific">Aspergillus parasiticus (strain ATCC 56775 / NRRL 5862 / SRRC 143 / SU-1)</name>
    <dbReference type="NCBI Taxonomy" id="1403190"/>
    <lineage>
        <taxon>Eukaryota</taxon>
        <taxon>Fungi</taxon>
        <taxon>Dikarya</taxon>
        <taxon>Ascomycota</taxon>
        <taxon>Pezizomycotina</taxon>
        <taxon>Eurotiomycetes</taxon>
        <taxon>Eurotiomycetidae</taxon>
        <taxon>Eurotiales</taxon>
        <taxon>Aspergillaceae</taxon>
        <taxon>Aspergillus</taxon>
        <taxon>Aspergillus subgen. Circumdati</taxon>
    </lineage>
</organism>
<dbReference type="PANTHER" id="PTHR23501:SF107">
    <property type="entry name" value="TRANSPORTER, PUTATIVE (AFU_ORTHOLOGUE AFUA_7G04730)-RELATED"/>
    <property type="match status" value="1"/>
</dbReference>
<dbReference type="OrthoDB" id="4078873at2759"/>
<evidence type="ECO:0000313" key="7">
    <source>
        <dbReference type="Proteomes" id="UP000033540"/>
    </source>
</evidence>
<comment type="caution">
    <text evidence="6">The sequence shown here is derived from an EMBL/GenBank/DDBJ whole genome shotgun (WGS) entry which is preliminary data.</text>
</comment>
<gene>
    <name evidence="6" type="ORF">P875_00075811</name>
</gene>
<dbReference type="GO" id="GO:0022857">
    <property type="term" value="F:transmembrane transporter activity"/>
    <property type="evidence" value="ECO:0007669"/>
    <property type="project" value="TreeGrafter"/>
</dbReference>
<name>A0A0F0ILU0_ASPPU</name>
<evidence type="ECO:0000313" key="6">
    <source>
        <dbReference type="EMBL" id="KJK68655.1"/>
    </source>
</evidence>
<feature type="transmembrane region" description="Helical" evidence="5">
    <location>
        <begin position="112"/>
        <end position="130"/>
    </location>
</feature>